<dbReference type="OrthoDB" id="9813383at2"/>
<dbReference type="GO" id="GO:0016740">
    <property type="term" value="F:transferase activity"/>
    <property type="evidence" value="ECO:0007669"/>
    <property type="project" value="UniProtKB-KW"/>
</dbReference>
<dbReference type="Pfam" id="PF00117">
    <property type="entry name" value="GATase"/>
    <property type="match status" value="1"/>
</dbReference>
<evidence type="ECO:0000313" key="3">
    <source>
        <dbReference type="Proteomes" id="UP000249842"/>
    </source>
</evidence>
<dbReference type="SUPFAM" id="SSF52317">
    <property type="entry name" value="Class I glutamine amidotransferase-like"/>
    <property type="match status" value="1"/>
</dbReference>
<dbReference type="InterPro" id="IPR017926">
    <property type="entry name" value="GATASE"/>
</dbReference>
<dbReference type="Gene3D" id="3.40.50.880">
    <property type="match status" value="1"/>
</dbReference>
<sequence length="210" mass="23009">MFRKLLGEDAYDYSVFAVDEGELPASPEVCDAWLVTGSSCGVYDPLPWIGELKGFLNAAKGRAPLVGICFGHQVMAEAFGGKVIKSPKGWGLGEHQYAVLRAEDWMDGPDHIRLPASHQDQVVELPPHAEVMAANAFAPMGALVYRDQPAISLQLHPEFEPQYAVALIEARRGSRYADEEADRAIASYRAPDDRARVGGWIRNFLARATA</sequence>
<proteinExistence type="predicted"/>
<gene>
    <name evidence="2" type="ORF">DJ021_10060</name>
</gene>
<name>A0A328B4G4_9CAUL</name>
<dbReference type="AlphaFoldDB" id="A0A328B4G4"/>
<organism evidence="2 3">
    <name type="scientific">Phenylobacterium hankyongense</name>
    <dbReference type="NCBI Taxonomy" id="1813876"/>
    <lineage>
        <taxon>Bacteria</taxon>
        <taxon>Pseudomonadati</taxon>
        <taxon>Pseudomonadota</taxon>
        <taxon>Alphaproteobacteria</taxon>
        <taxon>Caulobacterales</taxon>
        <taxon>Caulobacteraceae</taxon>
        <taxon>Phenylobacterium</taxon>
    </lineage>
</organism>
<evidence type="ECO:0000313" key="2">
    <source>
        <dbReference type="EMBL" id="RAK61767.1"/>
    </source>
</evidence>
<reference evidence="3" key="1">
    <citation type="submission" date="2018-05" db="EMBL/GenBank/DDBJ databases">
        <authorList>
            <person name="Li X."/>
        </authorList>
    </citation>
    <scope>NUCLEOTIDE SEQUENCE [LARGE SCALE GENOMIC DNA]</scope>
    <source>
        <strain evidence="3">HKS-05</strain>
    </source>
</reference>
<dbReference type="EMBL" id="QFYP01000001">
    <property type="protein sequence ID" value="RAK61767.1"/>
    <property type="molecule type" value="Genomic_DNA"/>
</dbReference>
<dbReference type="GO" id="GO:0005829">
    <property type="term" value="C:cytosol"/>
    <property type="evidence" value="ECO:0007669"/>
    <property type="project" value="TreeGrafter"/>
</dbReference>
<dbReference type="PROSITE" id="PS51273">
    <property type="entry name" value="GATASE_TYPE_1"/>
    <property type="match status" value="1"/>
</dbReference>
<protein>
    <submittedName>
        <fullName evidence="2">Type 1 glutamine amidotransferase</fullName>
    </submittedName>
</protein>
<dbReference type="Proteomes" id="UP000249842">
    <property type="component" value="Unassembled WGS sequence"/>
</dbReference>
<evidence type="ECO:0000259" key="1">
    <source>
        <dbReference type="Pfam" id="PF00117"/>
    </source>
</evidence>
<accession>A0A328B4G4</accession>
<dbReference type="PANTHER" id="PTHR42695:SF5">
    <property type="entry name" value="GLUTAMINE AMIDOTRANSFERASE YLR126C-RELATED"/>
    <property type="match status" value="1"/>
</dbReference>
<dbReference type="InterPro" id="IPR029062">
    <property type="entry name" value="Class_I_gatase-like"/>
</dbReference>
<feature type="domain" description="Glutamine amidotransferase" evidence="1">
    <location>
        <begin position="44"/>
        <end position="162"/>
    </location>
</feature>
<dbReference type="InterPro" id="IPR044992">
    <property type="entry name" value="ChyE-like"/>
</dbReference>
<dbReference type="PANTHER" id="PTHR42695">
    <property type="entry name" value="GLUTAMINE AMIDOTRANSFERASE YLR126C-RELATED"/>
    <property type="match status" value="1"/>
</dbReference>
<comment type="caution">
    <text evidence="2">The sequence shown here is derived from an EMBL/GenBank/DDBJ whole genome shotgun (WGS) entry which is preliminary data.</text>
</comment>
<keyword evidence="2" id="KW-0808">Transferase</keyword>
<keyword evidence="3" id="KW-1185">Reference proteome</keyword>
<dbReference type="CDD" id="cd01741">
    <property type="entry name" value="GATase1_1"/>
    <property type="match status" value="1"/>
</dbReference>
<keyword evidence="2" id="KW-0315">Glutamine amidotransferase</keyword>